<gene>
    <name evidence="1" type="ORF">FA13DRAFT_225358</name>
</gene>
<proteinExistence type="predicted"/>
<organism evidence="1 2">
    <name type="scientific">Coprinellus micaceus</name>
    <name type="common">Glistening ink-cap mushroom</name>
    <name type="synonym">Coprinus micaceus</name>
    <dbReference type="NCBI Taxonomy" id="71717"/>
    <lineage>
        <taxon>Eukaryota</taxon>
        <taxon>Fungi</taxon>
        <taxon>Dikarya</taxon>
        <taxon>Basidiomycota</taxon>
        <taxon>Agaricomycotina</taxon>
        <taxon>Agaricomycetes</taxon>
        <taxon>Agaricomycetidae</taxon>
        <taxon>Agaricales</taxon>
        <taxon>Agaricineae</taxon>
        <taxon>Psathyrellaceae</taxon>
        <taxon>Coprinellus</taxon>
    </lineage>
</organism>
<dbReference type="AlphaFoldDB" id="A0A4Y7TFP6"/>
<dbReference type="EMBL" id="QPFP01000014">
    <property type="protein sequence ID" value="TEB32758.1"/>
    <property type="molecule type" value="Genomic_DNA"/>
</dbReference>
<evidence type="ECO:0000313" key="1">
    <source>
        <dbReference type="EMBL" id="TEB32758.1"/>
    </source>
</evidence>
<reference evidence="1 2" key="1">
    <citation type="journal article" date="2019" name="Nat. Ecol. Evol.">
        <title>Megaphylogeny resolves global patterns of mushroom evolution.</title>
        <authorList>
            <person name="Varga T."/>
            <person name="Krizsan K."/>
            <person name="Foldi C."/>
            <person name="Dima B."/>
            <person name="Sanchez-Garcia M."/>
            <person name="Sanchez-Ramirez S."/>
            <person name="Szollosi G.J."/>
            <person name="Szarkandi J.G."/>
            <person name="Papp V."/>
            <person name="Albert L."/>
            <person name="Andreopoulos W."/>
            <person name="Angelini C."/>
            <person name="Antonin V."/>
            <person name="Barry K.W."/>
            <person name="Bougher N.L."/>
            <person name="Buchanan P."/>
            <person name="Buyck B."/>
            <person name="Bense V."/>
            <person name="Catcheside P."/>
            <person name="Chovatia M."/>
            <person name="Cooper J."/>
            <person name="Damon W."/>
            <person name="Desjardin D."/>
            <person name="Finy P."/>
            <person name="Geml J."/>
            <person name="Haridas S."/>
            <person name="Hughes K."/>
            <person name="Justo A."/>
            <person name="Karasinski D."/>
            <person name="Kautmanova I."/>
            <person name="Kiss B."/>
            <person name="Kocsube S."/>
            <person name="Kotiranta H."/>
            <person name="LaButti K.M."/>
            <person name="Lechner B.E."/>
            <person name="Liimatainen K."/>
            <person name="Lipzen A."/>
            <person name="Lukacs Z."/>
            <person name="Mihaltcheva S."/>
            <person name="Morgado L.N."/>
            <person name="Niskanen T."/>
            <person name="Noordeloos M.E."/>
            <person name="Ohm R.A."/>
            <person name="Ortiz-Santana B."/>
            <person name="Ovrebo C."/>
            <person name="Racz N."/>
            <person name="Riley R."/>
            <person name="Savchenko A."/>
            <person name="Shiryaev A."/>
            <person name="Soop K."/>
            <person name="Spirin V."/>
            <person name="Szebenyi C."/>
            <person name="Tomsovsky M."/>
            <person name="Tulloss R.E."/>
            <person name="Uehling J."/>
            <person name="Grigoriev I.V."/>
            <person name="Vagvolgyi C."/>
            <person name="Papp T."/>
            <person name="Martin F.M."/>
            <person name="Miettinen O."/>
            <person name="Hibbett D.S."/>
            <person name="Nagy L.G."/>
        </authorList>
    </citation>
    <scope>NUCLEOTIDE SEQUENCE [LARGE SCALE GENOMIC DNA]</scope>
    <source>
        <strain evidence="1 2">FP101781</strain>
    </source>
</reference>
<accession>A0A4Y7TFP6</accession>
<name>A0A4Y7TFP6_COPMI</name>
<dbReference type="Proteomes" id="UP000298030">
    <property type="component" value="Unassembled WGS sequence"/>
</dbReference>
<evidence type="ECO:0000313" key="2">
    <source>
        <dbReference type="Proteomes" id="UP000298030"/>
    </source>
</evidence>
<keyword evidence="2" id="KW-1185">Reference proteome</keyword>
<comment type="caution">
    <text evidence="1">The sequence shown here is derived from an EMBL/GenBank/DDBJ whole genome shotgun (WGS) entry which is preliminary data.</text>
</comment>
<protein>
    <submittedName>
        <fullName evidence="1">Uncharacterized protein</fullName>
    </submittedName>
</protein>
<sequence>MVLSFLPPYANPGPNLNFLFSFLSVPTYLLPSLSPVLPFCTVSCSPLGLDGFSGLGSSLPSFHPPSPSLFPQSPSPPLYLTSFHFLPSLPSLSTMLSLGRTLSSLSRALDPRYLFASTRDSSRLPFPVILFLRFPCFSVAFTYLPPSHLPFPFTFSFPLSIGGKIMPGSVPFVVVPLTIVPVRTAVTPSPCHISYFFVASLASPRPNQHVFQPPSHHVSLSPTPIPSTRDPDSITQRIARTTHRKVFLFRLLQLRPHSFNRSALSPFHSFPLALDFTHLYHRHHPPLAWITPTDLDCLSYPPTYYHTAYASYLSAVLNPTLTVHLPNAVPNSYCFTF</sequence>